<dbReference type="KEGG" id="smir:SMM_1010"/>
<dbReference type="SUPFAM" id="SSF53623">
    <property type="entry name" value="MurD-like peptide ligases, catalytic domain"/>
    <property type="match status" value="1"/>
</dbReference>
<dbReference type="InterPro" id="IPR013221">
    <property type="entry name" value="Mur_ligase_cen"/>
</dbReference>
<evidence type="ECO:0000256" key="5">
    <source>
        <dbReference type="ARBA" id="ARBA00022840"/>
    </source>
</evidence>
<dbReference type="GO" id="GO:0046872">
    <property type="term" value="F:metal ion binding"/>
    <property type="evidence" value="ECO:0007669"/>
    <property type="project" value="UniProtKB-KW"/>
</dbReference>
<dbReference type="Pfam" id="PF08245">
    <property type="entry name" value="Mur_ligase_M"/>
    <property type="match status" value="1"/>
</dbReference>
<evidence type="ECO:0000259" key="7">
    <source>
        <dbReference type="Pfam" id="PF08245"/>
    </source>
</evidence>
<organism evidence="8 9">
    <name type="scientific">Spiroplasma mirum ATCC 29335</name>
    <dbReference type="NCBI Taxonomy" id="838561"/>
    <lineage>
        <taxon>Bacteria</taxon>
        <taxon>Bacillati</taxon>
        <taxon>Mycoplasmatota</taxon>
        <taxon>Mollicutes</taxon>
        <taxon>Entomoplasmatales</taxon>
        <taxon>Spiroplasmataceae</taxon>
        <taxon>Spiroplasma</taxon>
    </lineage>
</organism>
<keyword evidence="3" id="KW-0479">Metal-binding</keyword>
<keyword evidence="2" id="KW-0436">Ligase</keyword>
<evidence type="ECO:0000256" key="3">
    <source>
        <dbReference type="ARBA" id="ARBA00022723"/>
    </source>
</evidence>
<dbReference type="GO" id="GO:0008841">
    <property type="term" value="F:dihydrofolate synthase activity"/>
    <property type="evidence" value="ECO:0007669"/>
    <property type="project" value="TreeGrafter"/>
</dbReference>
<sequence>MKVQKKIVKVQPFQDEYQLSKLLAEKYDNMQNKIKVINVVGTNGKGSTSNYLQKQLIPDYEQVGLFTSPAFLNHNERIKVNNDYISDDDLKRLLKKIHPDVQAYHLTFFEIWTLMAILYFIEKDVKIAIIEAGIGGAHDATNVFANQLLVALTSIGFDHTEVLGTTIEEIIANKVKIVKNNNPLIISNSCKKYLKTISKYVNKEQIIISDKYLKAINYYQQYNVGLVIKIMEFLNLTINYEIFKIIPLLGRFTILNKNPYFIIDGAHNPEGINALIQTFDILDIDNDKETMVLFASSSKKNYLENLKLLKNHFNSKLYITTFKHPLAWNLKDVNFNNKVYNWKKFIIQNQDKNILVCGSLYFVPLVYSFYLERTWK</sequence>
<dbReference type="Proteomes" id="UP000019260">
    <property type="component" value="Chromosome"/>
</dbReference>
<evidence type="ECO:0000256" key="6">
    <source>
        <dbReference type="ARBA" id="ARBA00022842"/>
    </source>
</evidence>
<dbReference type="PATRIC" id="fig|838561.3.peg.1157"/>
<dbReference type="InterPro" id="IPR001645">
    <property type="entry name" value="Folylpolyglutamate_synth"/>
</dbReference>
<evidence type="ECO:0000256" key="2">
    <source>
        <dbReference type="ARBA" id="ARBA00022598"/>
    </source>
</evidence>
<dbReference type="GO" id="GO:0005524">
    <property type="term" value="F:ATP binding"/>
    <property type="evidence" value="ECO:0007669"/>
    <property type="project" value="UniProtKB-KW"/>
</dbReference>
<dbReference type="GO" id="GO:0004326">
    <property type="term" value="F:tetrahydrofolylpolyglutamate synthase activity"/>
    <property type="evidence" value="ECO:0007669"/>
    <property type="project" value="InterPro"/>
</dbReference>
<keyword evidence="9" id="KW-1185">Reference proteome</keyword>
<evidence type="ECO:0000256" key="4">
    <source>
        <dbReference type="ARBA" id="ARBA00022741"/>
    </source>
</evidence>
<dbReference type="InterPro" id="IPR036565">
    <property type="entry name" value="Mur-like_cat_sf"/>
</dbReference>
<reference evidence="8 9" key="1">
    <citation type="submission" date="2013-09" db="EMBL/GenBank/DDBJ databases">
        <title>Complete genome sequence of Spiroplasma mirum suckling mouse cataract agent.</title>
        <authorList>
            <person name="Landry C.A."/>
            <person name="Bastian F.O."/>
            <person name="Thune R.L."/>
        </authorList>
    </citation>
    <scope>NUCLEOTIDE SEQUENCE [LARGE SCALE GENOMIC DNA]</scope>
    <source>
        <strain evidence="8 9">SMCA</strain>
    </source>
</reference>
<dbReference type="EMBL" id="CP006720">
    <property type="protein sequence ID" value="AHI58513.1"/>
    <property type="molecule type" value="Genomic_DNA"/>
</dbReference>
<dbReference type="PANTHER" id="PTHR11136">
    <property type="entry name" value="FOLYLPOLYGLUTAMATE SYNTHASE-RELATED"/>
    <property type="match status" value="1"/>
</dbReference>
<gene>
    <name evidence="8" type="ORF">P344_06030</name>
</gene>
<dbReference type="SUPFAM" id="SSF53244">
    <property type="entry name" value="MurD-like peptide ligases, peptide-binding domain"/>
    <property type="match status" value="1"/>
</dbReference>
<keyword evidence="6" id="KW-0460">Magnesium</keyword>
<evidence type="ECO:0000313" key="9">
    <source>
        <dbReference type="Proteomes" id="UP000019260"/>
    </source>
</evidence>
<dbReference type="RefSeq" id="WP_025317743.1">
    <property type="nucleotide sequence ID" value="NZ_CP002082.1"/>
</dbReference>
<dbReference type="AlphaFoldDB" id="W0GS48"/>
<dbReference type="eggNOG" id="COG0285">
    <property type="taxonomic scope" value="Bacteria"/>
</dbReference>
<dbReference type="KEGG" id="smia:P344_06030"/>
<comment type="similarity">
    <text evidence="1">Belongs to the folylpolyglutamate synthase family.</text>
</comment>
<dbReference type="GO" id="GO:0005737">
    <property type="term" value="C:cytoplasm"/>
    <property type="evidence" value="ECO:0007669"/>
    <property type="project" value="TreeGrafter"/>
</dbReference>
<proteinExistence type="inferred from homology"/>
<dbReference type="OrthoDB" id="9809356at2"/>
<name>W0GS48_9MOLU</name>
<dbReference type="HOGENOM" id="CLU_015869_1_1_14"/>
<dbReference type="Gene3D" id="3.40.1190.10">
    <property type="entry name" value="Mur-like, catalytic domain"/>
    <property type="match status" value="1"/>
</dbReference>
<feature type="domain" description="Mur ligase central" evidence="7">
    <location>
        <begin position="39"/>
        <end position="256"/>
    </location>
</feature>
<dbReference type="STRING" id="838561.P344_06030"/>
<dbReference type="NCBIfam" id="TIGR01499">
    <property type="entry name" value="folC"/>
    <property type="match status" value="1"/>
</dbReference>
<dbReference type="PANTHER" id="PTHR11136:SF0">
    <property type="entry name" value="DIHYDROFOLATE SYNTHETASE-RELATED"/>
    <property type="match status" value="1"/>
</dbReference>
<accession>W0GS48</accession>
<evidence type="ECO:0000313" key="8">
    <source>
        <dbReference type="EMBL" id="AHI58513.1"/>
    </source>
</evidence>
<evidence type="ECO:0000256" key="1">
    <source>
        <dbReference type="ARBA" id="ARBA00008276"/>
    </source>
</evidence>
<protein>
    <recommendedName>
        <fullName evidence="7">Mur ligase central domain-containing protein</fullName>
    </recommendedName>
</protein>
<dbReference type="Gene3D" id="3.90.190.20">
    <property type="entry name" value="Mur ligase, C-terminal domain"/>
    <property type="match status" value="1"/>
</dbReference>
<keyword evidence="4" id="KW-0547">Nucleotide-binding</keyword>
<dbReference type="InterPro" id="IPR036615">
    <property type="entry name" value="Mur_ligase_C_dom_sf"/>
</dbReference>
<keyword evidence="5" id="KW-0067">ATP-binding</keyword>